<reference evidence="2" key="1">
    <citation type="submission" date="2017-11" db="EMBL/GenBank/DDBJ databases">
        <authorList>
            <person name="Lima N.C."/>
            <person name="Parody-Merino A.M."/>
            <person name="Battley P.F."/>
            <person name="Fidler A.E."/>
            <person name="Prosdocimi F."/>
        </authorList>
    </citation>
    <scope>NUCLEOTIDE SEQUENCE [LARGE SCALE GENOMIC DNA]</scope>
</reference>
<organism evidence="1 2">
    <name type="scientific">Limosa lapponica baueri</name>
    <dbReference type="NCBI Taxonomy" id="1758121"/>
    <lineage>
        <taxon>Eukaryota</taxon>
        <taxon>Metazoa</taxon>
        <taxon>Chordata</taxon>
        <taxon>Craniata</taxon>
        <taxon>Vertebrata</taxon>
        <taxon>Euteleostomi</taxon>
        <taxon>Archelosauria</taxon>
        <taxon>Archosauria</taxon>
        <taxon>Dinosauria</taxon>
        <taxon>Saurischia</taxon>
        <taxon>Theropoda</taxon>
        <taxon>Coelurosauria</taxon>
        <taxon>Aves</taxon>
        <taxon>Neognathae</taxon>
        <taxon>Neoaves</taxon>
        <taxon>Charadriiformes</taxon>
        <taxon>Scolopacidae</taxon>
        <taxon>Limosa</taxon>
    </lineage>
</organism>
<proteinExistence type="predicted"/>
<dbReference type="Proteomes" id="UP000233556">
    <property type="component" value="Unassembled WGS sequence"/>
</dbReference>
<accession>A0A2I0TRW8</accession>
<protein>
    <submittedName>
        <fullName evidence="1">Uncharacterized protein</fullName>
    </submittedName>
</protein>
<keyword evidence="2" id="KW-1185">Reference proteome</keyword>
<dbReference type="EMBL" id="KZ507570">
    <property type="protein sequence ID" value="PKU36548.1"/>
    <property type="molecule type" value="Genomic_DNA"/>
</dbReference>
<dbReference type="AlphaFoldDB" id="A0A2I0TRW8"/>
<name>A0A2I0TRW8_LIMLA</name>
<sequence length="107" mass="12375">MRRLGIELSAWFSSIGETLPGSWWPDMQQQDRVPEEKGTKPRDMGTSMLLYNHLKKPKTLAWLRTEDLAYTISGDTEDCRLDNNAFFPMLILGNGWTVLAEIFQKRI</sequence>
<gene>
    <name evidence="1" type="ORF">llap_13148</name>
</gene>
<evidence type="ECO:0000313" key="2">
    <source>
        <dbReference type="Proteomes" id="UP000233556"/>
    </source>
</evidence>
<reference evidence="2" key="2">
    <citation type="submission" date="2017-12" db="EMBL/GenBank/DDBJ databases">
        <title>Genome sequence of the Bar-tailed Godwit (Limosa lapponica baueri).</title>
        <authorList>
            <person name="Lima N.C.B."/>
            <person name="Parody-Merino A.M."/>
            <person name="Battley P.F."/>
            <person name="Fidler A.E."/>
            <person name="Prosdocimi F."/>
        </authorList>
    </citation>
    <scope>NUCLEOTIDE SEQUENCE [LARGE SCALE GENOMIC DNA]</scope>
</reference>
<evidence type="ECO:0000313" key="1">
    <source>
        <dbReference type="EMBL" id="PKU36548.1"/>
    </source>
</evidence>